<feature type="domain" description="Transposase Tc1-like" evidence="1">
    <location>
        <begin position="70"/>
        <end position="139"/>
    </location>
</feature>
<evidence type="ECO:0000313" key="3">
    <source>
        <dbReference type="RefSeq" id="XP_065654488.1"/>
    </source>
</evidence>
<keyword evidence="2" id="KW-1185">Reference proteome</keyword>
<evidence type="ECO:0000313" key="2">
    <source>
        <dbReference type="Proteomes" id="UP001652625"/>
    </source>
</evidence>
<dbReference type="SUPFAM" id="SSF46689">
    <property type="entry name" value="Homeodomain-like"/>
    <property type="match status" value="1"/>
</dbReference>
<protein>
    <submittedName>
        <fullName evidence="3">Uncharacterized protein LOC136081127</fullName>
    </submittedName>
</protein>
<dbReference type="Proteomes" id="UP001652625">
    <property type="component" value="Chromosome 06"/>
</dbReference>
<sequence>MTGKTIDNMTKCKIIAMSEQNISMRKIAKHLNTTHPTVSRIINQYHEYNTIENIPRPGRPSISNERNEQSLIRKVKKNRKLSSTDLSRKWQEASGDVASAQTIRRVLQKHNYMWRAACKKPCLSKKHQKARKNWCLAHKIWSKSM</sequence>
<dbReference type="InterPro" id="IPR036388">
    <property type="entry name" value="WH-like_DNA-bd_sf"/>
</dbReference>
<dbReference type="RefSeq" id="XP_065654488.1">
    <property type="nucleotide sequence ID" value="XM_065798416.1"/>
</dbReference>
<dbReference type="InterPro" id="IPR009057">
    <property type="entry name" value="Homeodomain-like_sf"/>
</dbReference>
<proteinExistence type="predicted"/>
<dbReference type="Gene3D" id="1.10.10.10">
    <property type="entry name" value="Winged helix-like DNA-binding domain superfamily/Winged helix DNA-binding domain"/>
    <property type="match status" value="1"/>
</dbReference>
<gene>
    <name evidence="3" type="primary">LOC136081127</name>
</gene>
<name>A0ABM4BZ24_HYDVU</name>
<evidence type="ECO:0000259" key="1">
    <source>
        <dbReference type="Pfam" id="PF01498"/>
    </source>
</evidence>
<dbReference type="InterPro" id="IPR002492">
    <property type="entry name" value="Transposase_Tc1-like"/>
</dbReference>
<dbReference type="Pfam" id="PF01498">
    <property type="entry name" value="HTH_Tnp_Tc3_2"/>
    <property type="match status" value="1"/>
</dbReference>
<accession>A0ABM4BZ24</accession>
<dbReference type="Pfam" id="PF13384">
    <property type="entry name" value="HTH_23"/>
    <property type="match status" value="1"/>
</dbReference>
<reference evidence="3" key="1">
    <citation type="submission" date="2025-08" db="UniProtKB">
        <authorList>
            <consortium name="RefSeq"/>
        </authorList>
    </citation>
    <scope>IDENTIFICATION</scope>
</reference>
<dbReference type="GeneID" id="136081127"/>
<organism evidence="2 3">
    <name type="scientific">Hydra vulgaris</name>
    <name type="common">Hydra</name>
    <name type="synonym">Hydra attenuata</name>
    <dbReference type="NCBI Taxonomy" id="6087"/>
    <lineage>
        <taxon>Eukaryota</taxon>
        <taxon>Metazoa</taxon>
        <taxon>Cnidaria</taxon>
        <taxon>Hydrozoa</taxon>
        <taxon>Hydroidolina</taxon>
        <taxon>Anthoathecata</taxon>
        <taxon>Aplanulata</taxon>
        <taxon>Hydridae</taxon>
        <taxon>Hydra</taxon>
    </lineage>
</organism>